<evidence type="ECO:0000313" key="1">
    <source>
        <dbReference type="EMBL" id="KGO50830.1"/>
    </source>
</evidence>
<protein>
    <submittedName>
        <fullName evidence="1">Uncharacterized protein</fullName>
    </submittedName>
</protein>
<dbReference type="RefSeq" id="XP_016593902.1">
    <property type="nucleotide sequence ID" value="XM_016746798.1"/>
</dbReference>
<proteinExistence type="predicted"/>
<dbReference type="VEuPathDB" id="FungiDB:PEXP_099650"/>
<keyword evidence="2" id="KW-1185">Reference proteome</keyword>
<sequence length="108" mass="11867">MLEFKLSTPPVIDTEVDTSVYATKEPPACSAPWPAAPRTFAAEACLVLIGIHGYGKHSLGFVAATALKRRFITGDHYIRGVIGVSVGFFCLRLERNTQCLPMLYDYES</sequence>
<name>A0A0A2JET2_PENEN</name>
<evidence type="ECO:0000313" key="2">
    <source>
        <dbReference type="Proteomes" id="UP000030143"/>
    </source>
</evidence>
<gene>
    <name evidence="1" type="ORF">PEX2_095280</name>
</gene>
<accession>A0A0A2JET2</accession>
<organism evidence="1 2">
    <name type="scientific">Penicillium expansum</name>
    <name type="common">Blue mold rot fungus</name>
    <dbReference type="NCBI Taxonomy" id="27334"/>
    <lineage>
        <taxon>Eukaryota</taxon>
        <taxon>Fungi</taxon>
        <taxon>Dikarya</taxon>
        <taxon>Ascomycota</taxon>
        <taxon>Pezizomycotina</taxon>
        <taxon>Eurotiomycetes</taxon>
        <taxon>Eurotiomycetidae</taxon>
        <taxon>Eurotiales</taxon>
        <taxon>Aspergillaceae</taxon>
        <taxon>Penicillium</taxon>
    </lineage>
</organism>
<reference evidence="1 2" key="1">
    <citation type="journal article" date="2015" name="Mol. Plant Microbe Interact.">
        <title>Genome, transcriptome, and functional analyses of Penicillium expansum provide new insights into secondary metabolism and pathogenicity.</title>
        <authorList>
            <person name="Ballester A.R."/>
            <person name="Marcet-Houben M."/>
            <person name="Levin E."/>
            <person name="Sela N."/>
            <person name="Selma-Lazaro C."/>
            <person name="Carmona L."/>
            <person name="Wisniewski M."/>
            <person name="Droby S."/>
            <person name="Gonzalez-Candelas L."/>
            <person name="Gabaldon T."/>
        </authorList>
    </citation>
    <scope>NUCLEOTIDE SEQUENCE [LARGE SCALE GENOMIC DNA]</scope>
    <source>
        <strain evidence="1 2">MD-8</strain>
    </source>
</reference>
<dbReference type="EMBL" id="JQFZ01000318">
    <property type="protein sequence ID" value="KGO50830.1"/>
    <property type="molecule type" value="Genomic_DNA"/>
</dbReference>
<dbReference type="HOGENOM" id="CLU_2197826_0_0_1"/>
<dbReference type="Proteomes" id="UP000030143">
    <property type="component" value="Unassembled WGS sequence"/>
</dbReference>
<dbReference type="STRING" id="27334.A0A0A2JET2"/>
<dbReference type="GeneID" id="27682218"/>
<dbReference type="AlphaFoldDB" id="A0A0A2JET2"/>
<comment type="caution">
    <text evidence="1">The sequence shown here is derived from an EMBL/GenBank/DDBJ whole genome shotgun (WGS) entry which is preliminary data.</text>
</comment>